<feature type="transmembrane region" description="Helical" evidence="1">
    <location>
        <begin position="17"/>
        <end position="41"/>
    </location>
</feature>
<keyword evidence="4" id="KW-1185">Reference proteome</keyword>
<dbReference type="EMBL" id="JAOPKD010000007">
    <property type="protein sequence ID" value="MCU4727080.1"/>
    <property type="molecule type" value="Genomic_DNA"/>
</dbReference>
<proteinExistence type="predicted"/>
<keyword evidence="1" id="KW-0472">Membrane</keyword>
<comment type="caution">
    <text evidence="3">The sequence shown here is derived from an EMBL/GenBank/DDBJ whole genome shotgun (WGS) entry which is preliminary data.</text>
</comment>
<evidence type="ECO:0000256" key="1">
    <source>
        <dbReference type="SAM" id="Phobius"/>
    </source>
</evidence>
<evidence type="ECO:0000313" key="4">
    <source>
        <dbReference type="Proteomes" id="UP001208186"/>
    </source>
</evidence>
<evidence type="ECO:0000313" key="2">
    <source>
        <dbReference type="EMBL" id="MCU4717915.1"/>
    </source>
</evidence>
<gene>
    <name evidence="3" type="ORF">OB914_08865</name>
    <name evidence="2" type="ORF">OB916_07525</name>
</gene>
<dbReference type="EMBL" id="JAOPKC010000006">
    <property type="protein sequence ID" value="MCU4717915.1"/>
    <property type="molecule type" value="Genomic_DNA"/>
</dbReference>
<keyword evidence="1" id="KW-0812">Transmembrane</keyword>
<dbReference type="Proteomes" id="UP001208186">
    <property type="component" value="Unassembled WGS sequence"/>
</dbReference>
<organism evidence="3 5">
    <name type="scientific">Halapricum hydrolyticum</name>
    <dbReference type="NCBI Taxonomy" id="2979991"/>
    <lineage>
        <taxon>Archaea</taxon>
        <taxon>Methanobacteriati</taxon>
        <taxon>Methanobacteriota</taxon>
        <taxon>Stenosarchaea group</taxon>
        <taxon>Halobacteria</taxon>
        <taxon>Halobacteriales</taxon>
        <taxon>Haloarculaceae</taxon>
        <taxon>Halapricum</taxon>
    </lineage>
</organism>
<dbReference type="RefSeq" id="WP_315908680.1">
    <property type="nucleotide sequence ID" value="NZ_JAOPKC010000006.1"/>
</dbReference>
<evidence type="ECO:0000313" key="5">
    <source>
        <dbReference type="Proteomes" id="UP001209746"/>
    </source>
</evidence>
<dbReference type="AlphaFoldDB" id="A0AAE3LF87"/>
<protein>
    <submittedName>
        <fullName evidence="3">Uncharacterized protein</fullName>
    </submittedName>
</protein>
<name>A0AAE3LF87_9EURY</name>
<keyword evidence="1" id="KW-1133">Transmembrane helix</keyword>
<sequence>MIDFYIMRLVPWPLDQVLLAETLAELFVSHAITIGVGLLFATSNWRKNV</sequence>
<dbReference type="Proteomes" id="UP001209746">
    <property type="component" value="Unassembled WGS sequence"/>
</dbReference>
<evidence type="ECO:0000313" key="3">
    <source>
        <dbReference type="EMBL" id="MCU4727080.1"/>
    </source>
</evidence>
<accession>A0AAE3LF87</accession>
<reference evidence="3" key="1">
    <citation type="submission" date="2023-02" db="EMBL/GenBank/DDBJ databases">
        <title>Enrichment on poylsaccharides allowed isolation of novel metabolic and taxonomic groups of Haloarchaea.</title>
        <authorList>
            <person name="Sorokin D.Y."/>
            <person name="Elcheninov A.G."/>
            <person name="Khizhniak T.V."/>
            <person name="Kolganova T.V."/>
            <person name="Kublanov I.V."/>
        </authorList>
    </citation>
    <scope>NUCLEOTIDE SEQUENCE</scope>
    <source>
        <strain evidence="2 4">HArc-curdl5-1</strain>
        <strain evidence="3">HArc-curdl7</strain>
    </source>
</reference>